<dbReference type="AlphaFoldDB" id="A0A7Z2VH56"/>
<feature type="binding site" evidence="10">
    <location>
        <position position="89"/>
    </location>
    <ligand>
        <name>Fe cation</name>
        <dbReference type="ChEBI" id="CHEBI:24875"/>
        <label>1</label>
    </ligand>
</feature>
<evidence type="ECO:0000256" key="2">
    <source>
        <dbReference type="ARBA" id="ARBA00011209"/>
    </source>
</evidence>
<protein>
    <recommendedName>
        <fullName evidence="8">Ribonucleoside-diphosphate reductase subunit beta</fullName>
        <ecNumber evidence="8">1.17.4.1</ecNumber>
    </recommendedName>
</protein>
<evidence type="ECO:0000256" key="8">
    <source>
        <dbReference type="PIRNR" id="PIRNR000355"/>
    </source>
</evidence>
<feature type="active site" evidence="9">
    <location>
        <position position="127"/>
    </location>
</feature>
<evidence type="ECO:0000256" key="1">
    <source>
        <dbReference type="ARBA" id="ARBA00009303"/>
    </source>
</evidence>
<feature type="binding site" evidence="10">
    <location>
        <position position="220"/>
    </location>
    <ligand>
        <name>Fe cation</name>
        <dbReference type="ChEBI" id="CHEBI:24875"/>
        <label>2</label>
    </ligand>
</feature>
<evidence type="ECO:0000256" key="7">
    <source>
        <dbReference type="ARBA" id="ARBA00047754"/>
    </source>
</evidence>
<evidence type="ECO:0000256" key="4">
    <source>
        <dbReference type="ARBA" id="ARBA00023002"/>
    </source>
</evidence>
<keyword evidence="6 8" id="KW-0215">Deoxyribonucleotide synthesis</keyword>
<reference evidence="11 12" key="1">
    <citation type="submission" date="2020-04" db="EMBL/GenBank/DDBJ databases">
        <title>Genome sequencing of novel species.</title>
        <authorList>
            <person name="Heo J."/>
            <person name="Kim S.-J."/>
            <person name="Kim J.-S."/>
            <person name="Hong S.-B."/>
            <person name="Kwon S.-W."/>
        </authorList>
    </citation>
    <scope>NUCLEOTIDE SEQUENCE [LARGE SCALE GENOMIC DNA]</scope>
    <source>
        <strain evidence="11 12">MFER-1</strain>
    </source>
</reference>
<dbReference type="InterPro" id="IPR033909">
    <property type="entry name" value="RNR_small"/>
</dbReference>
<dbReference type="InterPro" id="IPR009078">
    <property type="entry name" value="Ferritin-like_SF"/>
</dbReference>
<dbReference type="Gene3D" id="1.10.620.20">
    <property type="entry name" value="Ribonucleotide Reductase, subunit A"/>
    <property type="match status" value="1"/>
</dbReference>
<feature type="binding site" evidence="10">
    <location>
        <position position="186"/>
    </location>
    <ligand>
        <name>Fe cation</name>
        <dbReference type="ChEBI" id="CHEBI:24875"/>
        <label>2</label>
    </ligand>
</feature>
<dbReference type="CDD" id="cd01049">
    <property type="entry name" value="RNRR2"/>
    <property type="match status" value="1"/>
</dbReference>
<dbReference type="PIRSF" id="PIRSF000355">
    <property type="entry name" value="NrdB"/>
    <property type="match status" value="1"/>
</dbReference>
<keyword evidence="12" id="KW-1185">Reference proteome</keyword>
<dbReference type="NCBIfam" id="NF007183">
    <property type="entry name" value="PRK09614.1-2"/>
    <property type="match status" value="1"/>
</dbReference>
<comment type="cofactor">
    <cofactor evidence="8 10">
        <name>Fe cation</name>
        <dbReference type="ChEBI" id="CHEBI:24875"/>
    </cofactor>
    <text evidence="8 10">Binds 2 iron ions per subunit.</text>
</comment>
<dbReference type="EMBL" id="CP051680">
    <property type="protein sequence ID" value="QJD82830.1"/>
    <property type="molecule type" value="Genomic_DNA"/>
</dbReference>
<comment type="function">
    <text evidence="8">Provides the precursors necessary for DNA synthesis. Catalyzes the biosynthesis of deoxyribonucleotides from the corresponding ribonucleotides.</text>
</comment>
<dbReference type="KEGG" id="cheb:HH215_06315"/>
<gene>
    <name evidence="11" type="primary">nrdF</name>
    <name evidence="11" type="ORF">HH215_06315</name>
</gene>
<dbReference type="NCBIfam" id="TIGR04171">
    <property type="entry name" value="RNR_1b_NrdF"/>
    <property type="match status" value="1"/>
</dbReference>
<feature type="binding site" evidence="10">
    <location>
        <position position="223"/>
    </location>
    <ligand>
        <name>Fe cation</name>
        <dbReference type="ChEBI" id="CHEBI:24875"/>
        <label>2</label>
    </ligand>
</feature>
<dbReference type="UniPathway" id="UPA00326"/>
<evidence type="ECO:0000256" key="6">
    <source>
        <dbReference type="ARBA" id="ARBA00023116"/>
    </source>
</evidence>
<dbReference type="EC" id="1.17.4.1" evidence="8"/>
<comment type="subunit">
    <text evidence="2">Tetramer of two alpha and two beta subunits.</text>
</comment>
<comment type="similarity">
    <text evidence="1 8">Belongs to the ribonucleoside diphosphate reductase small chain family.</text>
</comment>
<dbReference type="PANTHER" id="PTHR23409:SF18">
    <property type="entry name" value="RIBONUCLEOSIDE-DIPHOSPHATE REDUCTASE SUBUNIT M2"/>
    <property type="match status" value="1"/>
</dbReference>
<dbReference type="GO" id="GO:0009263">
    <property type="term" value="P:deoxyribonucleotide biosynthetic process"/>
    <property type="evidence" value="ECO:0007669"/>
    <property type="project" value="UniProtKB-KW"/>
</dbReference>
<organism evidence="11 12">
    <name type="scientific">Cohnella herbarum</name>
    <dbReference type="NCBI Taxonomy" id="2728023"/>
    <lineage>
        <taxon>Bacteria</taxon>
        <taxon>Bacillati</taxon>
        <taxon>Bacillota</taxon>
        <taxon>Bacilli</taxon>
        <taxon>Bacillales</taxon>
        <taxon>Paenibacillaceae</taxon>
        <taxon>Cohnella</taxon>
    </lineage>
</organism>
<evidence type="ECO:0000256" key="5">
    <source>
        <dbReference type="ARBA" id="ARBA00023004"/>
    </source>
</evidence>
<proteinExistence type="inferred from homology"/>
<evidence type="ECO:0000313" key="11">
    <source>
        <dbReference type="EMBL" id="QJD82830.1"/>
    </source>
</evidence>
<feature type="binding site" evidence="10">
    <location>
        <position position="120"/>
    </location>
    <ligand>
        <name>Fe cation</name>
        <dbReference type="ChEBI" id="CHEBI:24875"/>
        <label>1</label>
    </ligand>
</feature>
<evidence type="ECO:0000256" key="3">
    <source>
        <dbReference type="ARBA" id="ARBA00022723"/>
    </source>
</evidence>
<sequence length="344" mass="39698">MDERDQDGVLRASASSDHRGVCVVFDLKAFEAVNWNRSQQELTKVFWDQQWKQIWFPEEIAVSKDLKQWQDFAHQDTYKKVFGGLTLLDTIQTNIGMNEIARHAPDLQEKALYTVFASFEAIHAKSYSYIFTTLCTNGEIDTIFNWVKQNEYLQYKAKRISDVYLAIEEGEPVTLWKAMFASVMLESFLFYSGFFFPLYLGGQGVLRNSAEVISLILRDESIHGVAIGFFAQQHFKQFSAEQKEQLTVWAYEFLLDLYHNELNYTNDLYAETGLSPDVKSYIRYNANKALMNIGFETMFPDEEVNPIVMNGIRNEGSTYDFFSQKGSTYAVAKVAPITDDTFKF</sequence>
<keyword evidence="5 8" id="KW-0408">Iron</keyword>
<dbReference type="GO" id="GO:0046872">
    <property type="term" value="F:metal ion binding"/>
    <property type="evidence" value="ECO:0007669"/>
    <property type="project" value="UniProtKB-KW"/>
</dbReference>
<dbReference type="SUPFAM" id="SSF47240">
    <property type="entry name" value="Ferritin-like"/>
    <property type="match status" value="1"/>
</dbReference>
<dbReference type="InterPro" id="IPR026494">
    <property type="entry name" value="RNR_NrdF-like"/>
</dbReference>
<dbReference type="Pfam" id="PF00268">
    <property type="entry name" value="Ribonuc_red_sm"/>
    <property type="match status" value="1"/>
</dbReference>
<evidence type="ECO:0000256" key="9">
    <source>
        <dbReference type="PIRSR" id="PIRSR000355-1"/>
    </source>
</evidence>
<comment type="catalytic activity">
    <reaction evidence="7 8">
        <text>a 2'-deoxyribonucleoside 5'-diphosphate + [thioredoxin]-disulfide + H2O = a ribonucleoside 5'-diphosphate + [thioredoxin]-dithiol</text>
        <dbReference type="Rhea" id="RHEA:23252"/>
        <dbReference type="Rhea" id="RHEA-COMP:10698"/>
        <dbReference type="Rhea" id="RHEA-COMP:10700"/>
        <dbReference type="ChEBI" id="CHEBI:15377"/>
        <dbReference type="ChEBI" id="CHEBI:29950"/>
        <dbReference type="ChEBI" id="CHEBI:50058"/>
        <dbReference type="ChEBI" id="CHEBI:57930"/>
        <dbReference type="ChEBI" id="CHEBI:73316"/>
        <dbReference type="EC" id="1.17.4.1"/>
    </reaction>
</comment>
<feature type="binding site" evidence="10">
    <location>
        <position position="123"/>
    </location>
    <ligand>
        <name>Fe cation</name>
        <dbReference type="ChEBI" id="CHEBI:24875"/>
        <label>1</label>
    </ligand>
</feature>
<dbReference type="InterPro" id="IPR012348">
    <property type="entry name" value="RNR-like"/>
</dbReference>
<dbReference type="GO" id="GO:0004748">
    <property type="term" value="F:ribonucleoside-diphosphate reductase activity, thioredoxin disulfide as acceptor"/>
    <property type="evidence" value="ECO:0007669"/>
    <property type="project" value="UniProtKB-EC"/>
</dbReference>
<evidence type="ECO:0000256" key="10">
    <source>
        <dbReference type="PIRSR" id="PIRSR000355-2"/>
    </source>
</evidence>
<dbReference type="Proteomes" id="UP000502248">
    <property type="component" value="Chromosome"/>
</dbReference>
<keyword evidence="3 8" id="KW-0479">Metal-binding</keyword>
<evidence type="ECO:0000313" key="12">
    <source>
        <dbReference type="Proteomes" id="UP000502248"/>
    </source>
</evidence>
<accession>A0A7Z2VH56</accession>
<keyword evidence="4 8" id="KW-0560">Oxidoreductase</keyword>
<feature type="binding site" evidence="10">
    <location>
        <position position="120"/>
    </location>
    <ligand>
        <name>Fe cation</name>
        <dbReference type="ChEBI" id="CHEBI:24875"/>
        <label>2</label>
    </ligand>
</feature>
<name>A0A7Z2VH56_9BACL</name>
<dbReference type="InterPro" id="IPR000358">
    <property type="entry name" value="RNR_small_fam"/>
</dbReference>
<dbReference type="PANTHER" id="PTHR23409">
    <property type="entry name" value="RIBONUCLEOSIDE-DIPHOSPHATE REDUCTASE SMALL CHAIN"/>
    <property type="match status" value="1"/>
</dbReference>
<dbReference type="GO" id="GO:0005971">
    <property type="term" value="C:ribonucleoside-diphosphate reductase complex"/>
    <property type="evidence" value="ECO:0007669"/>
    <property type="project" value="InterPro"/>
</dbReference>